<proteinExistence type="predicted"/>
<sequence length="157" mass="16299">MVGLGEAFTFARPIAAQHRNASGIRVTAPAGSPRFDHDESGVPLGLLVELGPALGQGDRVRLAAPVTQPGPMTVLHAVLRGGAVDRRAIYTRDASATIDRCLAQTGRHQVIAALPGFVQPREGRVRAKGEWWRLASVLVDGAGAAIGVGGGRALIEG</sequence>
<dbReference type="EMBL" id="QWLV01000005">
    <property type="protein sequence ID" value="RHW17191.1"/>
    <property type="molecule type" value="Genomic_DNA"/>
</dbReference>
<name>A0A396RU28_9SPHN</name>
<comment type="caution">
    <text evidence="1">The sequence shown here is derived from an EMBL/GenBank/DDBJ whole genome shotgun (WGS) entry which is preliminary data.</text>
</comment>
<evidence type="ECO:0000313" key="1">
    <source>
        <dbReference type="EMBL" id="RHW17191.1"/>
    </source>
</evidence>
<accession>A0A396RU28</accession>
<reference evidence="1 2" key="1">
    <citation type="submission" date="2018-08" db="EMBL/GenBank/DDBJ databases">
        <title>The multiple taxonomic identification of Sphingomonas gilva.</title>
        <authorList>
            <person name="Zhu D."/>
            <person name="Zheng S."/>
        </authorList>
    </citation>
    <scope>NUCLEOTIDE SEQUENCE [LARGE SCALE GENOMIC DNA]</scope>
    <source>
        <strain evidence="1 2">ZDH117</strain>
    </source>
</reference>
<protein>
    <submittedName>
        <fullName evidence="1">Uncharacterized protein</fullName>
    </submittedName>
</protein>
<keyword evidence="2" id="KW-1185">Reference proteome</keyword>
<dbReference type="Proteomes" id="UP000266693">
    <property type="component" value="Unassembled WGS sequence"/>
</dbReference>
<dbReference type="AlphaFoldDB" id="A0A396RU28"/>
<dbReference type="RefSeq" id="WP_118864358.1">
    <property type="nucleotide sequence ID" value="NZ_QWLV01000005.1"/>
</dbReference>
<organism evidence="1 2">
    <name type="scientific">Sphingomonas gilva</name>
    <dbReference type="NCBI Taxonomy" id="2305907"/>
    <lineage>
        <taxon>Bacteria</taxon>
        <taxon>Pseudomonadati</taxon>
        <taxon>Pseudomonadota</taxon>
        <taxon>Alphaproteobacteria</taxon>
        <taxon>Sphingomonadales</taxon>
        <taxon>Sphingomonadaceae</taxon>
        <taxon>Sphingomonas</taxon>
    </lineage>
</organism>
<evidence type="ECO:0000313" key="2">
    <source>
        <dbReference type="Proteomes" id="UP000266693"/>
    </source>
</evidence>
<dbReference type="OrthoDB" id="7596031at2"/>
<gene>
    <name evidence="1" type="ORF">D1610_11620</name>
</gene>